<protein>
    <submittedName>
        <fullName evidence="2">Uncharacterized protein LOC111594952</fullName>
    </submittedName>
</protein>
<dbReference type="GeneID" id="111594952"/>
<name>A0A6J1LFD6_DROHY</name>
<dbReference type="Proteomes" id="UP000504633">
    <property type="component" value="Unplaced"/>
</dbReference>
<dbReference type="KEGG" id="dhe:111594952"/>
<proteinExistence type="predicted"/>
<dbReference type="RefSeq" id="XP_023164218.1">
    <property type="nucleotide sequence ID" value="XM_023308450.2"/>
</dbReference>
<reference evidence="2" key="1">
    <citation type="submission" date="2025-08" db="UniProtKB">
        <authorList>
            <consortium name="RefSeq"/>
        </authorList>
    </citation>
    <scope>IDENTIFICATION</scope>
    <source>
        <strain evidence="2">15085-1641.00</strain>
        <tissue evidence="2">Whole body</tissue>
    </source>
</reference>
<keyword evidence="1" id="KW-1185">Reference proteome</keyword>
<evidence type="ECO:0000313" key="2">
    <source>
        <dbReference type="RefSeq" id="XP_023164218.1"/>
    </source>
</evidence>
<evidence type="ECO:0000313" key="1">
    <source>
        <dbReference type="Proteomes" id="UP000504633"/>
    </source>
</evidence>
<dbReference type="AlphaFoldDB" id="A0A6J1LFD6"/>
<organism evidence="1 2">
    <name type="scientific">Drosophila hydei</name>
    <name type="common">Fruit fly</name>
    <dbReference type="NCBI Taxonomy" id="7224"/>
    <lineage>
        <taxon>Eukaryota</taxon>
        <taxon>Metazoa</taxon>
        <taxon>Ecdysozoa</taxon>
        <taxon>Arthropoda</taxon>
        <taxon>Hexapoda</taxon>
        <taxon>Insecta</taxon>
        <taxon>Pterygota</taxon>
        <taxon>Neoptera</taxon>
        <taxon>Endopterygota</taxon>
        <taxon>Diptera</taxon>
        <taxon>Brachycera</taxon>
        <taxon>Muscomorpha</taxon>
        <taxon>Ephydroidea</taxon>
        <taxon>Drosophilidae</taxon>
        <taxon>Drosophila</taxon>
    </lineage>
</organism>
<accession>A0A6J1LFD6</accession>
<sequence length="28" mass="3151">MEDCEIIGILFEFIGEILFGSDEDDDDA</sequence>
<gene>
    <name evidence="2" type="primary">LOC111594952</name>
</gene>